<evidence type="ECO:0000313" key="2">
    <source>
        <dbReference type="Proteomes" id="UP001165492"/>
    </source>
</evidence>
<keyword evidence="2" id="KW-1185">Reference proteome</keyword>
<accession>A0ABS8HRD7</accession>
<dbReference type="Proteomes" id="UP001165492">
    <property type="component" value="Unassembled WGS sequence"/>
</dbReference>
<sequence>MTVASQIKKTLATLKGNQGTLRLYALQTRDKESKLVYNETLETTAQIINDLEERIKVLEYQEPQYKGN</sequence>
<proteinExistence type="predicted"/>
<organism evidence="1 2">
    <name type="scientific">Pelosinus baikalensis</name>
    <dbReference type="NCBI Taxonomy" id="2892015"/>
    <lineage>
        <taxon>Bacteria</taxon>
        <taxon>Bacillati</taxon>
        <taxon>Bacillota</taxon>
        <taxon>Negativicutes</taxon>
        <taxon>Selenomonadales</taxon>
        <taxon>Sporomusaceae</taxon>
        <taxon>Pelosinus</taxon>
    </lineage>
</organism>
<gene>
    <name evidence="1" type="ORF">LMF89_10265</name>
</gene>
<dbReference type="InterPro" id="IPR012452">
    <property type="entry name" value="DUF1657"/>
</dbReference>
<dbReference type="RefSeq" id="WP_229534964.1">
    <property type="nucleotide sequence ID" value="NZ_JAJHJB010000011.1"/>
</dbReference>
<dbReference type="EMBL" id="JAJHJB010000011">
    <property type="protein sequence ID" value="MCC5465739.1"/>
    <property type="molecule type" value="Genomic_DNA"/>
</dbReference>
<comment type="caution">
    <text evidence="1">The sequence shown here is derived from an EMBL/GenBank/DDBJ whole genome shotgun (WGS) entry which is preliminary data.</text>
</comment>
<reference evidence="1" key="1">
    <citation type="submission" date="2021-11" db="EMBL/GenBank/DDBJ databases">
        <title>Description of a new species Pelosinus isolated from the bottom sediments of Lake Baikal.</title>
        <authorList>
            <person name="Zakharyuk A."/>
        </authorList>
    </citation>
    <scope>NUCLEOTIDE SEQUENCE</scope>
    <source>
        <strain evidence="1">Bkl1</strain>
    </source>
</reference>
<dbReference type="Pfam" id="PF07870">
    <property type="entry name" value="DUF1657"/>
    <property type="match status" value="1"/>
</dbReference>
<protein>
    <submittedName>
        <fullName evidence="1">DUF1657 domain-containing protein</fullName>
    </submittedName>
</protein>
<name>A0ABS8HRD7_9FIRM</name>
<evidence type="ECO:0000313" key="1">
    <source>
        <dbReference type="EMBL" id="MCC5465739.1"/>
    </source>
</evidence>